<dbReference type="PROSITE" id="PS50977">
    <property type="entry name" value="HTH_TETR_2"/>
    <property type="match status" value="1"/>
</dbReference>
<sequence>MIGKSTGSTRPHLRRYGVLAVSVTSRIIRRVIDGRDEAGPARRDGRADRWRTHRLARRAEFVDAAFRALDKHGPHAGMADIAREAGVAKPRLYRHFADKAELHAAVSERAVALVRARLAPALAEPAPFAVMVRRGVRAYVRVLGEHPHVFRFVCDGGAPSVSTVAAMLTEALTSLGVGSPGSRAWAHGIVGAVQATGTWWLDQREDISEDKIVDYLSTLLGGALEAVARAEGITIGENEPLRQGDRHAHRQAR</sequence>
<dbReference type="STRING" id="530584.SAMN05421630_101171"/>
<protein>
    <submittedName>
        <fullName evidence="2">Regulatory protein, tetR family</fullName>
    </submittedName>
</protein>
<dbReference type="GO" id="GO:0000976">
    <property type="term" value="F:transcription cis-regulatory region binding"/>
    <property type="evidence" value="ECO:0007669"/>
    <property type="project" value="TreeGrafter"/>
</dbReference>
<dbReference type="OrthoDB" id="4542604at2"/>
<dbReference type="Gene3D" id="1.10.357.10">
    <property type="entry name" value="Tetracycline Repressor, domain 2"/>
    <property type="match status" value="1"/>
</dbReference>
<dbReference type="InterPro" id="IPR009057">
    <property type="entry name" value="Homeodomain-like_sf"/>
</dbReference>
<gene>
    <name evidence="2" type="ORF">SAMN05421630_101171</name>
</gene>
<dbReference type="Pfam" id="PF19344">
    <property type="entry name" value="TetR_C_32"/>
    <property type="match status" value="1"/>
</dbReference>
<dbReference type="EMBL" id="FMZE01000001">
    <property type="protein sequence ID" value="SDC03771.1"/>
    <property type="molecule type" value="Genomic_DNA"/>
</dbReference>
<dbReference type="InterPro" id="IPR001647">
    <property type="entry name" value="HTH_TetR"/>
</dbReference>
<evidence type="ECO:0000313" key="2">
    <source>
        <dbReference type="EMBL" id="SDC03771.1"/>
    </source>
</evidence>
<dbReference type="GO" id="GO:0003700">
    <property type="term" value="F:DNA-binding transcription factor activity"/>
    <property type="evidence" value="ECO:0007669"/>
    <property type="project" value="TreeGrafter"/>
</dbReference>
<evidence type="ECO:0000256" key="1">
    <source>
        <dbReference type="ARBA" id="ARBA00023125"/>
    </source>
</evidence>
<dbReference type="AlphaFoldDB" id="A0A1G6IBB4"/>
<dbReference type="PANTHER" id="PTHR30055:SF160">
    <property type="entry name" value="TRANSCRIPTIONAL REGULATORY PROTEIN (PROBABLY ASNC-FAMILY)-RELATED"/>
    <property type="match status" value="1"/>
</dbReference>
<dbReference type="PRINTS" id="PR00455">
    <property type="entry name" value="HTHTETR"/>
</dbReference>
<reference evidence="2 3" key="1">
    <citation type="submission" date="2016-10" db="EMBL/GenBank/DDBJ databases">
        <authorList>
            <person name="de Groot N.N."/>
        </authorList>
    </citation>
    <scope>NUCLEOTIDE SEQUENCE [LARGE SCALE GENOMIC DNA]</scope>
    <source>
        <strain evidence="2 3">CGMCC 4.5506</strain>
    </source>
</reference>
<accession>A0A1G6IBB4</accession>
<dbReference type="InterPro" id="IPR050109">
    <property type="entry name" value="HTH-type_TetR-like_transc_reg"/>
</dbReference>
<organism evidence="2 3">
    <name type="scientific">Prauserella marina</name>
    <dbReference type="NCBI Taxonomy" id="530584"/>
    <lineage>
        <taxon>Bacteria</taxon>
        <taxon>Bacillati</taxon>
        <taxon>Actinomycetota</taxon>
        <taxon>Actinomycetes</taxon>
        <taxon>Pseudonocardiales</taxon>
        <taxon>Pseudonocardiaceae</taxon>
        <taxon>Prauserella</taxon>
    </lineage>
</organism>
<dbReference type="SUPFAM" id="SSF48498">
    <property type="entry name" value="Tetracyclin repressor-like, C-terminal domain"/>
    <property type="match status" value="1"/>
</dbReference>
<proteinExistence type="predicted"/>
<name>A0A1G6IBB4_9PSEU</name>
<dbReference type="PANTHER" id="PTHR30055">
    <property type="entry name" value="HTH-TYPE TRANSCRIPTIONAL REGULATOR RUTR"/>
    <property type="match status" value="1"/>
</dbReference>
<evidence type="ECO:0000313" key="3">
    <source>
        <dbReference type="Proteomes" id="UP000199494"/>
    </source>
</evidence>
<dbReference type="SUPFAM" id="SSF46689">
    <property type="entry name" value="Homeodomain-like"/>
    <property type="match status" value="1"/>
</dbReference>
<keyword evidence="1" id="KW-0238">DNA-binding</keyword>
<keyword evidence="3" id="KW-1185">Reference proteome</keyword>
<dbReference type="InterPro" id="IPR045823">
    <property type="entry name" value="TetR_C_32"/>
</dbReference>
<dbReference type="Pfam" id="PF00440">
    <property type="entry name" value="TetR_N"/>
    <property type="match status" value="1"/>
</dbReference>
<dbReference type="InterPro" id="IPR036271">
    <property type="entry name" value="Tet_transcr_reg_TetR-rel_C_sf"/>
</dbReference>
<dbReference type="Proteomes" id="UP000199494">
    <property type="component" value="Unassembled WGS sequence"/>
</dbReference>